<proteinExistence type="predicted"/>
<organism evidence="1 2">
    <name type="scientific">Heterodera trifolii</name>
    <dbReference type="NCBI Taxonomy" id="157864"/>
    <lineage>
        <taxon>Eukaryota</taxon>
        <taxon>Metazoa</taxon>
        <taxon>Ecdysozoa</taxon>
        <taxon>Nematoda</taxon>
        <taxon>Chromadorea</taxon>
        <taxon>Rhabditida</taxon>
        <taxon>Tylenchina</taxon>
        <taxon>Tylenchomorpha</taxon>
        <taxon>Tylenchoidea</taxon>
        <taxon>Heteroderidae</taxon>
        <taxon>Heteroderinae</taxon>
        <taxon>Heterodera</taxon>
    </lineage>
</organism>
<keyword evidence="2" id="KW-1185">Reference proteome</keyword>
<comment type="caution">
    <text evidence="1">The sequence shown here is derived from an EMBL/GenBank/DDBJ whole genome shotgun (WGS) entry which is preliminary data.</text>
</comment>
<evidence type="ECO:0000313" key="2">
    <source>
        <dbReference type="Proteomes" id="UP001620626"/>
    </source>
</evidence>
<protein>
    <submittedName>
        <fullName evidence="1">Uncharacterized protein</fullName>
    </submittedName>
</protein>
<reference evidence="1 2" key="1">
    <citation type="submission" date="2024-10" db="EMBL/GenBank/DDBJ databases">
        <authorList>
            <person name="Kim D."/>
        </authorList>
    </citation>
    <scope>NUCLEOTIDE SEQUENCE [LARGE SCALE GENOMIC DNA]</scope>
    <source>
        <strain evidence="1">BH-2024</strain>
    </source>
</reference>
<dbReference type="EMBL" id="JBICBT010001116">
    <property type="protein sequence ID" value="KAL3082221.1"/>
    <property type="molecule type" value="Genomic_DNA"/>
</dbReference>
<dbReference type="Proteomes" id="UP001620626">
    <property type="component" value="Unassembled WGS sequence"/>
</dbReference>
<gene>
    <name evidence="1" type="ORF">niasHT_037859</name>
</gene>
<evidence type="ECO:0000313" key="1">
    <source>
        <dbReference type="EMBL" id="KAL3082221.1"/>
    </source>
</evidence>
<name>A0ABD2ISD0_9BILA</name>
<accession>A0ABD2ISD0</accession>
<dbReference type="AlphaFoldDB" id="A0ABD2ISD0"/>
<sequence length="151" mass="17636">MKNFHRFVPVELVHELVSALPFNQRWATDRVSWIFDKFILAKQHTWLKNFQSLIQDFNAAKDHLLDHVQHSAGPDLRALFGVIAKNFEIPNDTALRNWLAHHNMAEYGIVQFRAQVHAVYLELVGTGNDELITEAAEYFRSIEDIILRNYH</sequence>